<gene>
    <name evidence="4" type="ORF">BXY80_0725</name>
</gene>
<evidence type="ECO:0000256" key="1">
    <source>
        <dbReference type="ARBA" id="ARBA00022679"/>
    </source>
</evidence>
<evidence type="ECO:0000313" key="5">
    <source>
        <dbReference type="Proteomes" id="UP000284892"/>
    </source>
</evidence>
<keyword evidence="1 4" id="KW-0808">Transferase</keyword>
<protein>
    <submittedName>
        <fullName evidence="4">Phosphinothricin acetyltransferase</fullName>
    </submittedName>
</protein>
<dbReference type="OrthoDB" id="9799096at2"/>
<accession>A0A420DWP8</accession>
<organism evidence="4 5">
    <name type="scientific">Ichthyenterobacterium magnum</name>
    <dbReference type="NCBI Taxonomy" id="1230530"/>
    <lineage>
        <taxon>Bacteria</taxon>
        <taxon>Pseudomonadati</taxon>
        <taxon>Bacteroidota</taxon>
        <taxon>Flavobacteriia</taxon>
        <taxon>Flavobacteriales</taxon>
        <taxon>Flavobacteriaceae</taxon>
        <taxon>Ichthyenterobacterium</taxon>
    </lineage>
</organism>
<evidence type="ECO:0000259" key="3">
    <source>
        <dbReference type="PROSITE" id="PS51186"/>
    </source>
</evidence>
<dbReference type="GO" id="GO:0016747">
    <property type="term" value="F:acyltransferase activity, transferring groups other than amino-acyl groups"/>
    <property type="evidence" value="ECO:0007669"/>
    <property type="project" value="InterPro"/>
</dbReference>
<dbReference type="AlphaFoldDB" id="A0A420DWP8"/>
<comment type="caution">
    <text evidence="4">The sequence shown here is derived from an EMBL/GenBank/DDBJ whole genome shotgun (WGS) entry which is preliminary data.</text>
</comment>
<reference evidence="4 5" key="1">
    <citation type="submission" date="2018-09" db="EMBL/GenBank/DDBJ databases">
        <title>Genomic Encyclopedia of Archaeal and Bacterial Type Strains, Phase II (KMG-II): from individual species to whole genera.</title>
        <authorList>
            <person name="Goeker M."/>
        </authorList>
    </citation>
    <scope>NUCLEOTIDE SEQUENCE [LARGE SCALE GENOMIC DNA]</scope>
    <source>
        <strain evidence="4 5">DSM 26283</strain>
    </source>
</reference>
<dbReference type="SUPFAM" id="SSF55729">
    <property type="entry name" value="Acyl-CoA N-acyltransferases (Nat)"/>
    <property type="match status" value="1"/>
</dbReference>
<dbReference type="Gene3D" id="3.40.630.30">
    <property type="match status" value="1"/>
</dbReference>
<dbReference type="InterPro" id="IPR016181">
    <property type="entry name" value="Acyl_CoA_acyltransferase"/>
</dbReference>
<dbReference type="EMBL" id="RAQJ01000001">
    <property type="protein sequence ID" value="RKE98633.1"/>
    <property type="molecule type" value="Genomic_DNA"/>
</dbReference>
<dbReference type="PANTHER" id="PTHR43072:SF23">
    <property type="entry name" value="UPF0039 PROTEIN C11D3.02C"/>
    <property type="match status" value="1"/>
</dbReference>
<dbReference type="Proteomes" id="UP000284892">
    <property type="component" value="Unassembled WGS sequence"/>
</dbReference>
<sequence length="163" mass="18628">MTTIILRPLLENDWDSVSKIYAEGISTGLATFETEIPNWKQWDSKYINSCRIVATKRNKALGFAVLSQVSKREVYKGVAEVSVYVAKKFRGRNIGEALLKQLIKESEHNGFWTLQAGIFSKNLASINLHKKCGFRVVGIREKIGQLNGKWYDNHLLEKRNKNI</sequence>
<feature type="domain" description="N-acetyltransferase" evidence="3">
    <location>
        <begin position="4"/>
        <end position="157"/>
    </location>
</feature>
<evidence type="ECO:0000313" key="4">
    <source>
        <dbReference type="EMBL" id="RKE98633.1"/>
    </source>
</evidence>
<dbReference type="RefSeq" id="WP_120199834.1">
    <property type="nucleotide sequence ID" value="NZ_RAQJ01000001.1"/>
</dbReference>
<dbReference type="CDD" id="cd04301">
    <property type="entry name" value="NAT_SF"/>
    <property type="match status" value="1"/>
</dbReference>
<dbReference type="Pfam" id="PF13420">
    <property type="entry name" value="Acetyltransf_4"/>
    <property type="match status" value="1"/>
</dbReference>
<dbReference type="PANTHER" id="PTHR43072">
    <property type="entry name" value="N-ACETYLTRANSFERASE"/>
    <property type="match status" value="1"/>
</dbReference>
<keyword evidence="2" id="KW-0012">Acyltransferase</keyword>
<dbReference type="PROSITE" id="PS51186">
    <property type="entry name" value="GNAT"/>
    <property type="match status" value="1"/>
</dbReference>
<evidence type="ECO:0000256" key="2">
    <source>
        <dbReference type="ARBA" id="ARBA00023315"/>
    </source>
</evidence>
<proteinExistence type="predicted"/>
<name>A0A420DWP8_9FLAO</name>
<keyword evidence="5" id="KW-1185">Reference proteome</keyword>
<dbReference type="InterPro" id="IPR000182">
    <property type="entry name" value="GNAT_dom"/>
</dbReference>